<dbReference type="Proteomes" id="UP000430670">
    <property type="component" value="Unassembled WGS sequence"/>
</dbReference>
<evidence type="ECO:0000256" key="2">
    <source>
        <dbReference type="ARBA" id="ARBA00006739"/>
    </source>
</evidence>
<dbReference type="Gene3D" id="3.90.550.10">
    <property type="entry name" value="Spore Coat Polysaccharide Biosynthesis Protein SpsA, Chain A"/>
    <property type="match status" value="1"/>
</dbReference>
<name>A0A6I3SLM2_HELMO</name>
<reference evidence="6 7" key="1">
    <citation type="submission" date="2019-11" db="EMBL/GenBank/DDBJ databases">
        <title>Whole-genome sequence of a the green, strictly anaerobic photosynthetic bacterium Heliobacillus mobilis DSM 6151.</title>
        <authorList>
            <person name="Kyndt J.A."/>
            <person name="Meyer T.E."/>
        </authorList>
    </citation>
    <scope>NUCLEOTIDE SEQUENCE [LARGE SCALE GENOMIC DNA]</scope>
    <source>
        <strain evidence="6 7">DSM 6151</strain>
    </source>
</reference>
<sequence length="334" mass="38987">MPGGVYVDIVSVVILNWNRRNDLREGLIRLREQSYQPLEIIVVDNGSTDDSVEMVKRDFPEVHVIETGENLGVEAYNRGFLHATGEYIVILDDDSFPAVDAIGKMVEQFRRDPQLGVVAFDVRSYGQFEEWQRKRHEDISKTTQAKISKSLQEKLSVPECDMSNKEKLSTSASDDTEPVEYYMSFNGAGAGIRRELLNRVGGYPGEFFLYMNETDLAFRIWNAGYKIKFFPDIVAYHKASPTNRQSWRAPLYYTRNLFWLVWKHQPAPYVFTLTFQLLYYCFYFAMEQKASVYLKAAWAAFRQMGMILELRKPVQDHVARNMRVPYRVNFTFYR</sequence>
<dbReference type="InterPro" id="IPR029044">
    <property type="entry name" value="Nucleotide-diphossugar_trans"/>
</dbReference>
<keyword evidence="3" id="KW-0328">Glycosyltransferase</keyword>
<accession>A0A6I3SLM2</accession>
<comment type="similarity">
    <text evidence="2">Belongs to the glycosyltransferase 2 family.</text>
</comment>
<dbReference type="PANTHER" id="PTHR43179">
    <property type="entry name" value="RHAMNOSYLTRANSFERASE WBBL"/>
    <property type="match status" value="1"/>
</dbReference>
<dbReference type="PANTHER" id="PTHR43179:SF12">
    <property type="entry name" value="GALACTOFURANOSYLTRANSFERASE GLFT2"/>
    <property type="match status" value="1"/>
</dbReference>
<dbReference type="Pfam" id="PF00535">
    <property type="entry name" value="Glycos_transf_2"/>
    <property type="match status" value="1"/>
</dbReference>
<dbReference type="AlphaFoldDB" id="A0A6I3SLM2"/>
<evidence type="ECO:0000259" key="5">
    <source>
        <dbReference type="Pfam" id="PF00535"/>
    </source>
</evidence>
<keyword evidence="7" id="KW-1185">Reference proteome</keyword>
<organism evidence="6 7">
    <name type="scientific">Heliobacterium mobile</name>
    <name type="common">Heliobacillus mobilis</name>
    <dbReference type="NCBI Taxonomy" id="28064"/>
    <lineage>
        <taxon>Bacteria</taxon>
        <taxon>Bacillati</taxon>
        <taxon>Bacillota</taxon>
        <taxon>Clostridia</taxon>
        <taxon>Eubacteriales</taxon>
        <taxon>Heliobacteriaceae</taxon>
        <taxon>Heliobacterium</taxon>
    </lineage>
</organism>
<comment type="pathway">
    <text evidence="1">Cell wall biogenesis; cell wall polysaccharide biosynthesis.</text>
</comment>
<evidence type="ECO:0000313" key="6">
    <source>
        <dbReference type="EMBL" id="MTV49655.1"/>
    </source>
</evidence>
<proteinExistence type="inferred from homology"/>
<comment type="caution">
    <text evidence="6">The sequence shown here is derived from an EMBL/GenBank/DDBJ whole genome shotgun (WGS) entry which is preliminary data.</text>
</comment>
<dbReference type="CDD" id="cd04186">
    <property type="entry name" value="GT_2_like_c"/>
    <property type="match status" value="1"/>
</dbReference>
<dbReference type="SUPFAM" id="SSF53448">
    <property type="entry name" value="Nucleotide-diphospho-sugar transferases"/>
    <property type="match status" value="1"/>
</dbReference>
<gene>
    <name evidence="6" type="ORF">GJ688_11785</name>
</gene>
<protein>
    <submittedName>
        <fullName evidence="6">Glycosyltransferase</fullName>
    </submittedName>
</protein>
<dbReference type="GO" id="GO:0016757">
    <property type="term" value="F:glycosyltransferase activity"/>
    <property type="evidence" value="ECO:0007669"/>
    <property type="project" value="UniProtKB-KW"/>
</dbReference>
<keyword evidence="4 6" id="KW-0808">Transferase</keyword>
<evidence type="ECO:0000256" key="1">
    <source>
        <dbReference type="ARBA" id="ARBA00004776"/>
    </source>
</evidence>
<evidence type="ECO:0000313" key="7">
    <source>
        <dbReference type="Proteomes" id="UP000430670"/>
    </source>
</evidence>
<dbReference type="EMBL" id="WNKU01000013">
    <property type="protein sequence ID" value="MTV49655.1"/>
    <property type="molecule type" value="Genomic_DNA"/>
</dbReference>
<feature type="domain" description="Glycosyltransferase 2-like" evidence="5">
    <location>
        <begin position="11"/>
        <end position="155"/>
    </location>
</feature>
<dbReference type="InterPro" id="IPR001173">
    <property type="entry name" value="Glyco_trans_2-like"/>
</dbReference>
<evidence type="ECO:0000256" key="4">
    <source>
        <dbReference type="ARBA" id="ARBA00022679"/>
    </source>
</evidence>
<evidence type="ECO:0000256" key="3">
    <source>
        <dbReference type="ARBA" id="ARBA00022676"/>
    </source>
</evidence>